<reference evidence="7 8" key="1">
    <citation type="submission" date="2024-01" db="EMBL/GenBank/DDBJ databases">
        <title>Genome assemblies of Stephania.</title>
        <authorList>
            <person name="Yang L."/>
        </authorList>
    </citation>
    <scope>NUCLEOTIDE SEQUENCE [LARGE SCALE GENOMIC DNA]</scope>
    <source>
        <strain evidence="7">JXDWG</strain>
        <tissue evidence="7">Leaf</tissue>
    </source>
</reference>
<evidence type="ECO:0000313" key="7">
    <source>
        <dbReference type="EMBL" id="KAK9167724.1"/>
    </source>
</evidence>
<dbReference type="GO" id="GO:0005634">
    <property type="term" value="C:nucleus"/>
    <property type="evidence" value="ECO:0007669"/>
    <property type="project" value="UniProtKB-SubCell"/>
</dbReference>
<feature type="domain" description="WAC" evidence="6">
    <location>
        <begin position="22"/>
        <end position="127"/>
    </location>
</feature>
<accession>A0AAP0Q6A9</accession>
<keyword evidence="8" id="KW-1185">Reference proteome</keyword>
<dbReference type="InterPro" id="IPR013136">
    <property type="entry name" value="WSTF_Acf1_Cbp146"/>
</dbReference>
<protein>
    <recommendedName>
        <fullName evidence="9">DDT domain-containing protein</fullName>
    </recommendedName>
</protein>
<sequence length="715" mass="83552">MPLYKRKPFHLLEPPQDLEPEETVYQVRFTKEIFRDYKEYLNRINLYRHRVWTCKFTGKTNLTYEEALVSEQRATEKIQQFPEELVAPVLHMIQFSTLRLMDLVKTISKKLQENLAEGAELYARKEQSICPCKILRVLKDSEKNRYEVGWIDKDKKITGHSTVSSDDLIKKKLPYGREVLKSFIRESTSQNGPWIIHEKLAKKFNISTELPMELQDEMDSQDEHLGNKKEMKRGGSGTKKRKRSETENSKSLHMIKKALKEEKKQEPIKYPIDDLLVKSSANDPVLTDRPAPMRDFRVPMDCVGDLLMIWDFCSSFSKLLHLWPFSLEDFENAICHKDSNVTLIMETHSAIIRLLIKDGGDYYTVIQKKKRKAKITLITWAEYLCDFLEVKDIPELSTHIATIRRGHYGLLEIRAKLNIFQELIAEVLATNAVRDQLDRYIEQRQELAATKRGEAIEEARKRKEEKELNKVESDVKEVRGKTLANGGGKLQISENGSSGKQNGMEKLDVDALSSKRKKISGNGDKGKDAMKSKKEKVGRKAGDKLADEEARESLSDKEHNKVKKQRKEKDKENQEKKNKEQWKEHLEREIEKRFVRTNPLGKDKNYNRYWFFRRDGRIFIESSDSKEWGYYSSKEELDAFMGSLNVKGEREKALKRHLERQYQRICLALQKRSKSIAQKIALDEAVLRRSTRVRAPRRDSPAMAFLKYVNKWKDN</sequence>
<dbReference type="PROSITE" id="PS51136">
    <property type="entry name" value="WAC"/>
    <property type="match status" value="1"/>
</dbReference>
<dbReference type="Proteomes" id="UP001419268">
    <property type="component" value="Unassembled WGS sequence"/>
</dbReference>
<evidence type="ECO:0000256" key="2">
    <source>
        <dbReference type="ARBA" id="ARBA00023242"/>
    </source>
</evidence>
<dbReference type="GO" id="GO:0000785">
    <property type="term" value="C:chromatin"/>
    <property type="evidence" value="ECO:0007669"/>
    <property type="project" value="UniProtKB-ARBA"/>
</dbReference>
<feature type="compositionally biased region" description="Basic and acidic residues" evidence="4">
    <location>
        <begin position="538"/>
        <end position="559"/>
    </location>
</feature>
<feature type="domain" description="DDT" evidence="5">
    <location>
        <begin position="300"/>
        <end position="361"/>
    </location>
</feature>
<evidence type="ECO:0000313" key="8">
    <source>
        <dbReference type="Proteomes" id="UP001419268"/>
    </source>
</evidence>
<feature type="compositionally biased region" description="Basic and acidic residues" evidence="4">
    <location>
        <begin position="567"/>
        <end position="582"/>
    </location>
</feature>
<feature type="compositionally biased region" description="Basic and acidic residues" evidence="4">
    <location>
        <begin position="459"/>
        <end position="480"/>
    </location>
</feature>
<evidence type="ECO:0000256" key="4">
    <source>
        <dbReference type="SAM" id="MobiDB-lite"/>
    </source>
</evidence>
<evidence type="ECO:0000256" key="3">
    <source>
        <dbReference type="PROSITE-ProRule" id="PRU00475"/>
    </source>
</evidence>
<feature type="compositionally biased region" description="Basic and acidic residues" evidence="4">
    <location>
        <begin position="221"/>
        <end position="233"/>
    </location>
</feature>
<evidence type="ECO:0008006" key="9">
    <source>
        <dbReference type="Google" id="ProtNLM"/>
    </source>
</evidence>
<dbReference type="Pfam" id="PF10537">
    <property type="entry name" value="WAC_Acf1_DNA_bd"/>
    <property type="match status" value="1"/>
</dbReference>
<organism evidence="7 8">
    <name type="scientific">Stephania cephalantha</name>
    <dbReference type="NCBI Taxonomy" id="152367"/>
    <lineage>
        <taxon>Eukaryota</taxon>
        <taxon>Viridiplantae</taxon>
        <taxon>Streptophyta</taxon>
        <taxon>Embryophyta</taxon>
        <taxon>Tracheophyta</taxon>
        <taxon>Spermatophyta</taxon>
        <taxon>Magnoliopsida</taxon>
        <taxon>Ranunculales</taxon>
        <taxon>Menispermaceae</taxon>
        <taxon>Menispermoideae</taxon>
        <taxon>Cissampelideae</taxon>
        <taxon>Stephania</taxon>
    </lineage>
</organism>
<gene>
    <name evidence="7" type="ORF">Scep_002915</name>
</gene>
<keyword evidence="2 3" id="KW-0539">Nucleus</keyword>
<feature type="region of interest" description="Disordered" evidence="4">
    <location>
        <begin position="217"/>
        <end position="253"/>
    </location>
</feature>
<feature type="compositionally biased region" description="Polar residues" evidence="4">
    <location>
        <begin position="492"/>
        <end position="501"/>
    </location>
</feature>
<dbReference type="InterPro" id="IPR028941">
    <property type="entry name" value="WHIM2_dom"/>
</dbReference>
<evidence type="ECO:0000256" key="1">
    <source>
        <dbReference type="ARBA" id="ARBA00004123"/>
    </source>
</evidence>
<feature type="region of interest" description="Disordered" evidence="4">
    <location>
        <begin position="459"/>
        <end position="582"/>
    </location>
</feature>
<dbReference type="InterPro" id="IPR053271">
    <property type="entry name" value="DDT_domain"/>
</dbReference>
<comment type="caution">
    <text evidence="7">The sequence shown here is derived from an EMBL/GenBank/DDBJ whole genome shotgun (WGS) entry which is preliminary data.</text>
</comment>
<dbReference type="EMBL" id="JBBNAG010000001">
    <property type="protein sequence ID" value="KAK9167724.1"/>
    <property type="molecule type" value="Genomic_DNA"/>
</dbReference>
<dbReference type="Pfam" id="PF15613">
    <property type="entry name" value="WSD"/>
    <property type="match status" value="1"/>
</dbReference>
<dbReference type="AlphaFoldDB" id="A0AAP0Q6A9"/>
<proteinExistence type="predicted"/>
<comment type="subcellular location">
    <subcellularLocation>
        <location evidence="1 3">Nucleus</location>
    </subcellularLocation>
</comment>
<dbReference type="Pfam" id="PF02791">
    <property type="entry name" value="DDT"/>
    <property type="match status" value="1"/>
</dbReference>
<dbReference type="InterPro" id="IPR018501">
    <property type="entry name" value="DDT_dom"/>
</dbReference>
<name>A0AAP0Q6A9_9MAGN</name>
<evidence type="ECO:0000259" key="5">
    <source>
        <dbReference type="PROSITE" id="PS50827"/>
    </source>
</evidence>
<dbReference type="SMART" id="SM00571">
    <property type="entry name" value="DDT"/>
    <property type="match status" value="1"/>
</dbReference>
<dbReference type="PANTHER" id="PTHR15546:SF2">
    <property type="entry name" value="DDT DOMAIN-CONTAINING PROTEIN DDB_G0282237"/>
    <property type="match status" value="1"/>
</dbReference>
<dbReference type="PROSITE" id="PS50827">
    <property type="entry name" value="DDT"/>
    <property type="match status" value="1"/>
</dbReference>
<dbReference type="PANTHER" id="PTHR15546">
    <property type="entry name" value="BROMODOMAIN ADJACENT TO ZINC FINGER DOMAIN, 2A"/>
    <property type="match status" value="1"/>
</dbReference>
<evidence type="ECO:0000259" key="6">
    <source>
        <dbReference type="PROSITE" id="PS51136"/>
    </source>
</evidence>